<reference evidence="1 2" key="1">
    <citation type="submission" date="2018-09" db="EMBL/GenBank/DDBJ databases">
        <title>Rhizobium sp. MAE2-X.</title>
        <authorList>
            <person name="Lee Y."/>
            <person name="Jeon C.O."/>
        </authorList>
    </citation>
    <scope>NUCLEOTIDE SEQUENCE [LARGE SCALE GENOMIC DNA]</scope>
    <source>
        <strain evidence="1 2">MAE2-X</strain>
    </source>
</reference>
<organism evidence="1 2">
    <name type="scientific">Rhizobium rosettiformans</name>
    <dbReference type="NCBI Taxonomy" id="1368430"/>
    <lineage>
        <taxon>Bacteria</taxon>
        <taxon>Pseudomonadati</taxon>
        <taxon>Pseudomonadota</taxon>
        <taxon>Alphaproteobacteria</taxon>
        <taxon>Hyphomicrobiales</taxon>
        <taxon>Rhizobiaceae</taxon>
        <taxon>Rhizobium/Agrobacterium group</taxon>
        <taxon>Rhizobium</taxon>
    </lineage>
</organism>
<evidence type="ECO:0000313" key="2">
    <source>
        <dbReference type="Proteomes" id="UP000596351"/>
    </source>
</evidence>
<dbReference type="EMBL" id="CP032405">
    <property type="protein sequence ID" value="QRF50018.1"/>
    <property type="molecule type" value="Genomic_DNA"/>
</dbReference>
<dbReference type="RefSeq" id="WP_203017368.1">
    <property type="nucleotide sequence ID" value="NZ_CP032405.1"/>
</dbReference>
<gene>
    <name evidence="1" type="ORF">D4A92_00425</name>
</gene>
<dbReference type="Proteomes" id="UP000596351">
    <property type="component" value="Chromosome"/>
</dbReference>
<keyword evidence="2" id="KW-1185">Reference proteome</keyword>
<proteinExistence type="predicted"/>
<protein>
    <recommendedName>
        <fullName evidence="3">Restriction system protein Mrr-like N-terminal domain-containing protein</fullName>
    </recommendedName>
</protein>
<evidence type="ECO:0000313" key="1">
    <source>
        <dbReference type="EMBL" id="QRF50018.1"/>
    </source>
</evidence>
<evidence type="ECO:0008006" key="3">
    <source>
        <dbReference type="Google" id="ProtNLM"/>
    </source>
</evidence>
<sequence length="104" mass="11695">MSDLAMDYAQIMQEEARLIILKALGEQTNESLNSSILEPVLAQFAIHMPRAWVHQQIDYLELMSAVKVVNAGTVKIATLTELGRRHLDRHYVIEGVKRPSRPGA</sequence>
<accession>A0ABX7EQ00</accession>
<name>A0ABX7EQ00_9HYPH</name>